<organism evidence="6 7">
    <name type="scientific">Botrytis elliptica</name>
    <dbReference type="NCBI Taxonomy" id="278938"/>
    <lineage>
        <taxon>Eukaryota</taxon>
        <taxon>Fungi</taxon>
        <taxon>Dikarya</taxon>
        <taxon>Ascomycota</taxon>
        <taxon>Pezizomycotina</taxon>
        <taxon>Leotiomycetes</taxon>
        <taxon>Helotiales</taxon>
        <taxon>Sclerotiniaceae</taxon>
        <taxon>Botrytis</taxon>
    </lineage>
</organism>
<dbReference type="PROSITE" id="PS00624">
    <property type="entry name" value="GMC_OXRED_2"/>
    <property type="match status" value="1"/>
</dbReference>
<dbReference type="Pfam" id="PF00732">
    <property type="entry name" value="GMC_oxred_N"/>
    <property type="match status" value="1"/>
</dbReference>
<feature type="domain" description="Glucose-methanol-choline oxidoreductase N-terminal" evidence="5">
    <location>
        <begin position="277"/>
        <end position="291"/>
    </location>
</feature>
<feature type="binding site" evidence="2">
    <location>
        <begin position="17"/>
        <end position="18"/>
    </location>
    <ligand>
        <name>FAD</name>
        <dbReference type="ChEBI" id="CHEBI:57692"/>
    </ligand>
</feature>
<keyword evidence="2 3" id="KW-0274">FAD</keyword>
<evidence type="ECO:0000313" key="6">
    <source>
        <dbReference type="EMBL" id="TGO77515.1"/>
    </source>
</evidence>
<protein>
    <recommendedName>
        <fullName evidence="4 5">Glucose-methanol-choline oxidoreductase N-terminal domain-containing protein</fullName>
    </recommendedName>
</protein>
<dbReference type="InterPro" id="IPR007867">
    <property type="entry name" value="GMC_OxRtase_C"/>
</dbReference>
<dbReference type="InterPro" id="IPR012132">
    <property type="entry name" value="GMC_OxRdtase"/>
</dbReference>
<dbReference type="Gene3D" id="3.30.560.10">
    <property type="entry name" value="Glucose Oxidase, domain 3"/>
    <property type="match status" value="1"/>
</dbReference>
<dbReference type="GO" id="GO:0016614">
    <property type="term" value="F:oxidoreductase activity, acting on CH-OH group of donors"/>
    <property type="evidence" value="ECO:0007669"/>
    <property type="project" value="InterPro"/>
</dbReference>
<dbReference type="InterPro" id="IPR036188">
    <property type="entry name" value="FAD/NAD-bd_sf"/>
</dbReference>
<comment type="similarity">
    <text evidence="1 3">Belongs to the GMC oxidoreductase family.</text>
</comment>
<feature type="binding site" evidence="2">
    <location>
        <position position="238"/>
    </location>
    <ligand>
        <name>FAD</name>
        <dbReference type="ChEBI" id="CHEBI:57692"/>
    </ligand>
</feature>
<dbReference type="STRING" id="278938.A0A4Z1JV39"/>
<evidence type="ECO:0000256" key="3">
    <source>
        <dbReference type="RuleBase" id="RU003968"/>
    </source>
</evidence>
<keyword evidence="3" id="KW-0285">Flavoprotein</keyword>
<feature type="binding site" evidence="2">
    <location>
        <begin position="95"/>
        <end position="98"/>
    </location>
    <ligand>
        <name>FAD</name>
        <dbReference type="ChEBI" id="CHEBI:57692"/>
    </ligand>
</feature>
<dbReference type="Pfam" id="PF05199">
    <property type="entry name" value="GMC_oxred_C"/>
    <property type="match status" value="1"/>
</dbReference>
<feature type="domain" description="Glucose-methanol-choline oxidoreductase N-terminal" evidence="4">
    <location>
        <begin position="85"/>
        <end position="108"/>
    </location>
</feature>
<dbReference type="Gene3D" id="3.50.50.60">
    <property type="entry name" value="FAD/NAD(P)-binding domain"/>
    <property type="match status" value="1"/>
</dbReference>
<gene>
    <name evidence="6" type="ORF">BELL_0103g00100</name>
</gene>
<dbReference type="Proteomes" id="UP000297229">
    <property type="component" value="Unassembled WGS sequence"/>
</dbReference>
<comment type="caution">
    <text evidence="6">The sequence shown here is derived from an EMBL/GenBank/DDBJ whole genome shotgun (WGS) entry which is preliminary data.</text>
</comment>
<accession>A0A4Z1JV39</accession>
<reference evidence="6 7" key="1">
    <citation type="submission" date="2017-12" db="EMBL/GenBank/DDBJ databases">
        <title>Comparative genomics of Botrytis spp.</title>
        <authorList>
            <person name="Valero-Jimenez C.A."/>
            <person name="Tapia P."/>
            <person name="Veloso J."/>
            <person name="Silva-Moreno E."/>
            <person name="Staats M."/>
            <person name="Valdes J.H."/>
            <person name="Van Kan J.A.L."/>
        </authorList>
    </citation>
    <scope>NUCLEOTIDE SEQUENCE [LARGE SCALE GENOMIC DNA]</scope>
    <source>
        <strain evidence="6 7">Be9601</strain>
    </source>
</reference>
<feature type="binding site" evidence="2">
    <location>
        <begin position="538"/>
        <end position="539"/>
    </location>
    <ligand>
        <name>FAD</name>
        <dbReference type="ChEBI" id="CHEBI:57692"/>
    </ligand>
</feature>
<dbReference type="GO" id="GO:0050660">
    <property type="term" value="F:flavin adenine dinucleotide binding"/>
    <property type="evidence" value="ECO:0007669"/>
    <property type="project" value="InterPro"/>
</dbReference>
<keyword evidence="7" id="KW-1185">Reference proteome</keyword>
<dbReference type="PANTHER" id="PTHR11552">
    <property type="entry name" value="GLUCOSE-METHANOL-CHOLINE GMC OXIDOREDUCTASE"/>
    <property type="match status" value="1"/>
</dbReference>
<evidence type="ECO:0000313" key="7">
    <source>
        <dbReference type="Proteomes" id="UP000297229"/>
    </source>
</evidence>
<evidence type="ECO:0000259" key="4">
    <source>
        <dbReference type="PROSITE" id="PS00623"/>
    </source>
</evidence>
<comment type="cofactor">
    <cofactor evidence="2">
        <name>FAD</name>
        <dbReference type="ChEBI" id="CHEBI:57692"/>
    </cofactor>
</comment>
<evidence type="ECO:0000256" key="2">
    <source>
        <dbReference type="PIRSR" id="PIRSR000137-2"/>
    </source>
</evidence>
<dbReference type="SUPFAM" id="SSF54373">
    <property type="entry name" value="FAD-linked reductases, C-terminal domain"/>
    <property type="match status" value="1"/>
</dbReference>
<sequence>MAENAIAFDFIIIGGGTSGLVVANRLSEDPTVNVLVLESGRSYLGDPRVNMPAGWPALLGTEADWNFVTTPQESLDGRIMGIPQGRALGGSSAINSSVFMIPSQVGIDAWASLGNSGWDWKTLAPYFRKFHTLTTPSEADVERLGLQNNYSANIPSSGPIQASFPPARENQFPKVWNETFKNLGYGFSGDVSDGTAFGPYSNPASVDPNSGQRSYAARAYYEPVVHRTNLVVLTEATVTRIILEGESLPLIAMGVEFSHEGSIESLKASREVILAAGTLQSPKLLELSGVGSPEILRKHGITVRIENPNVGENLQDHIISGISFEVNDGVETIDDLARGNPEALGKAMTEYMTSQSGPFGRAAVMSTSFVPVDDFQTKEGRDELENLLKAYPSSASDRPHHEFVRSLLRSREQGNGMIFIYAAQGNFGANFPKELVVADMPENFVTISALLLNPLSTGYVHISSGSHVDAPEIDFKYLSNPLDLEVLARHLRFVDKLATTEPLALLLKPNGKRNKLYTPWNDLDEVKKYVKKTGMSNWHPVGTCSMLPENKGGVVDNNLIVYGTSNLRVVDASIMPVVPRSNTQTVVYAVAERATDIIKGTS</sequence>
<evidence type="ECO:0000256" key="1">
    <source>
        <dbReference type="ARBA" id="ARBA00010790"/>
    </source>
</evidence>
<proteinExistence type="inferred from homology"/>
<dbReference type="SUPFAM" id="SSF51905">
    <property type="entry name" value="FAD/NAD(P)-binding domain"/>
    <property type="match status" value="1"/>
</dbReference>
<dbReference type="InterPro" id="IPR000172">
    <property type="entry name" value="GMC_OxRdtase_N"/>
</dbReference>
<name>A0A4Z1JV39_9HELO</name>
<dbReference type="EMBL" id="PQXM01000103">
    <property type="protein sequence ID" value="TGO77515.1"/>
    <property type="molecule type" value="Genomic_DNA"/>
</dbReference>
<dbReference type="PIRSF" id="PIRSF000137">
    <property type="entry name" value="Alcohol_oxidase"/>
    <property type="match status" value="1"/>
</dbReference>
<evidence type="ECO:0000259" key="5">
    <source>
        <dbReference type="PROSITE" id="PS00624"/>
    </source>
</evidence>
<dbReference type="AlphaFoldDB" id="A0A4Z1JV39"/>
<dbReference type="PANTHER" id="PTHR11552:SF210">
    <property type="entry name" value="GLUCOSE-METHANOL-CHOLINE OXIDOREDUCTASE N-TERMINAL DOMAIN-CONTAINING PROTEIN-RELATED"/>
    <property type="match status" value="1"/>
</dbReference>
<dbReference type="PROSITE" id="PS00623">
    <property type="entry name" value="GMC_OXRED_1"/>
    <property type="match status" value="1"/>
</dbReference>